<evidence type="ECO:0000313" key="1">
    <source>
        <dbReference type="EMBL" id="CAA9390627.1"/>
    </source>
</evidence>
<sequence>ELFNARQLLHLSRLAEAIDGLQEPEREAITLAFSDHLTTNCMMSHYAFGWRRLAPLFSVRAYRHVTRPVEINPWLSGTGRGTFPNAVRQVQRAIEFARQPKEPLIGGGFRPVHDSNASASTAEIIHANSRNLYPLVDESVDLVLTDPPYLDNVAYSELSDFFLPWLQFLKLAPADGEDVVMGFKENSAARGRDDAAIEKYARSLAGSFSEIARVLKSDGRLVFTYQHQVAGAWHALALSMAGAGLRPVQVFPLLGDGSAGSHNHEGTSKWDAVFVVVKDGRAATLDPLNLSDTHMERALNHYSYWTRRLSKMTEGGFREADRRNFLWACLVAGALGMPSNSQHKN</sequence>
<dbReference type="SUPFAM" id="SSF53335">
    <property type="entry name" value="S-adenosyl-L-methionine-dependent methyltransferases"/>
    <property type="match status" value="1"/>
</dbReference>
<name>A0A6J4NL25_9CHLR</name>
<protein>
    <submittedName>
        <fullName evidence="1">DNA methylase</fullName>
    </submittedName>
</protein>
<feature type="non-terminal residue" evidence="1">
    <location>
        <position position="1"/>
    </location>
</feature>
<dbReference type="GO" id="GO:0008168">
    <property type="term" value="F:methyltransferase activity"/>
    <property type="evidence" value="ECO:0007669"/>
    <property type="project" value="UniProtKB-KW"/>
</dbReference>
<dbReference type="Gene3D" id="3.40.50.150">
    <property type="entry name" value="Vaccinia Virus protein VP39"/>
    <property type="match status" value="1"/>
</dbReference>
<dbReference type="GO" id="GO:0003676">
    <property type="term" value="F:nucleic acid binding"/>
    <property type="evidence" value="ECO:0007669"/>
    <property type="project" value="InterPro"/>
</dbReference>
<proteinExistence type="predicted"/>
<accession>A0A6J4NL25</accession>
<dbReference type="PROSITE" id="PS00092">
    <property type="entry name" value="N6_MTASE"/>
    <property type="match status" value="1"/>
</dbReference>
<dbReference type="InterPro" id="IPR002052">
    <property type="entry name" value="DNA_methylase_N6_adenine_CS"/>
</dbReference>
<dbReference type="AlphaFoldDB" id="A0A6J4NL25"/>
<dbReference type="EMBL" id="CADCTR010003259">
    <property type="protein sequence ID" value="CAA9390627.1"/>
    <property type="molecule type" value="Genomic_DNA"/>
</dbReference>
<dbReference type="InterPro" id="IPR029063">
    <property type="entry name" value="SAM-dependent_MTases_sf"/>
</dbReference>
<reference evidence="1" key="1">
    <citation type="submission" date="2020-02" db="EMBL/GenBank/DDBJ databases">
        <authorList>
            <person name="Meier V. D."/>
        </authorList>
    </citation>
    <scope>NUCLEOTIDE SEQUENCE</scope>
    <source>
        <strain evidence="1">AVDCRST_MAG93</strain>
    </source>
</reference>
<organism evidence="1">
    <name type="scientific">uncultured Chloroflexia bacterium</name>
    <dbReference type="NCBI Taxonomy" id="1672391"/>
    <lineage>
        <taxon>Bacteria</taxon>
        <taxon>Bacillati</taxon>
        <taxon>Chloroflexota</taxon>
        <taxon>Chloroflexia</taxon>
        <taxon>environmental samples</taxon>
    </lineage>
</organism>
<dbReference type="GO" id="GO:0032259">
    <property type="term" value="P:methylation"/>
    <property type="evidence" value="ECO:0007669"/>
    <property type="project" value="UniProtKB-KW"/>
</dbReference>
<gene>
    <name evidence="1" type="ORF">AVDCRST_MAG93-9714</name>
</gene>
<keyword evidence="1" id="KW-0489">Methyltransferase</keyword>
<keyword evidence="1" id="KW-0808">Transferase</keyword>
<feature type="non-terminal residue" evidence="1">
    <location>
        <position position="345"/>
    </location>
</feature>